<reference evidence="2" key="1">
    <citation type="journal article" date="2019" name="Int. J. Syst. Evol. Microbiol.">
        <title>The Global Catalogue of Microorganisms (GCM) 10K type strain sequencing project: providing services to taxonomists for standard genome sequencing and annotation.</title>
        <authorList>
            <consortium name="The Broad Institute Genomics Platform"/>
            <consortium name="The Broad Institute Genome Sequencing Center for Infectious Disease"/>
            <person name="Wu L."/>
            <person name="Ma J."/>
        </authorList>
    </citation>
    <scope>NUCLEOTIDE SEQUENCE [LARGE SCALE GENOMIC DNA]</scope>
    <source>
        <strain evidence="2">CGMCC 1.16275</strain>
    </source>
</reference>
<dbReference type="Proteomes" id="UP001597115">
    <property type="component" value="Unassembled WGS sequence"/>
</dbReference>
<accession>A0ABW4I0B4</accession>
<sequence length="83" mass="8709">MDSVPSVTSRGELFAVEYPGVTLMMTPHALIALVGKGKASMNDWAAIQAAKIAGVVIDDPGAELVAFPKRKKIVRLKNGGEAC</sequence>
<gene>
    <name evidence="1" type="ORF">ACFSCW_03490</name>
</gene>
<evidence type="ECO:0000313" key="1">
    <source>
        <dbReference type="EMBL" id="MFD1610861.1"/>
    </source>
</evidence>
<organism evidence="1 2">
    <name type="scientific">Sphingomonas tabacisoli</name>
    <dbReference type="NCBI Taxonomy" id="2249466"/>
    <lineage>
        <taxon>Bacteria</taxon>
        <taxon>Pseudomonadati</taxon>
        <taxon>Pseudomonadota</taxon>
        <taxon>Alphaproteobacteria</taxon>
        <taxon>Sphingomonadales</taxon>
        <taxon>Sphingomonadaceae</taxon>
        <taxon>Sphingomonas</taxon>
    </lineage>
</organism>
<proteinExistence type="predicted"/>
<keyword evidence="2" id="KW-1185">Reference proteome</keyword>
<evidence type="ECO:0000313" key="2">
    <source>
        <dbReference type="Proteomes" id="UP001597115"/>
    </source>
</evidence>
<dbReference type="RefSeq" id="WP_380886943.1">
    <property type="nucleotide sequence ID" value="NZ_JBHUDY010000001.1"/>
</dbReference>
<protein>
    <submittedName>
        <fullName evidence="1">Uncharacterized protein</fullName>
    </submittedName>
</protein>
<dbReference type="EMBL" id="JBHUDY010000001">
    <property type="protein sequence ID" value="MFD1610861.1"/>
    <property type="molecule type" value="Genomic_DNA"/>
</dbReference>
<name>A0ABW4I0B4_9SPHN</name>
<comment type="caution">
    <text evidence="1">The sequence shown here is derived from an EMBL/GenBank/DDBJ whole genome shotgun (WGS) entry which is preliminary data.</text>
</comment>